<evidence type="ECO:0000259" key="4">
    <source>
        <dbReference type="SMART" id="SM00852"/>
    </source>
</evidence>
<dbReference type="PANTHER" id="PTHR43764:SF1">
    <property type="entry name" value="MOLYBDOPTERIN MOLYBDOTRANSFERASE"/>
    <property type="match status" value="1"/>
</dbReference>
<dbReference type="NCBIfam" id="TIGR00177">
    <property type="entry name" value="molyb_syn"/>
    <property type="match status" value="1"/>
</dbReference>
<evidence type="ECO:0000256" key="1">
    <source>
        <dbReference type="ARBA" id="ARBA00005046"/>
    </source>
</evidence>
<comment type="caution">
    <text evidence="5">The sequence shown here is derived from an EMBL/GenBank/DDBJ whole genome shotgun (WGS) entry which is preliminary data.</text>
</comment>
<accession>A0A2U2RI30</accession>
<reference evidence="5 6" key="1">
    <citation type="submission" date="2018-05" db="EMBL/GenBank/DDBJ databases">
        <title>Brachybacterium sp. M1HQ-2T, whole genome shotgun sequence.</title>
        <authorList>
            <person name="Tuo L."/>
        </authorList>
    </citation>
    <scope>NUCLEOTIDE SEQUENCE [LARGE SCALE GENOMIC DNA]</scope>
    <source>
        <strain evidence="5 6">M1HQ-2</strain>
    </source>
</reference>
<dbReference type="EMBL" id="QFKX01000005">
    <property type="protein sequence ID" value="PWH05491.1"/>
    <property type="molecule type" value="Genomic_DNA"/>
</dbReference>
<dbReference type="AlphaFoldDB" id="A0A2U2RI30"/>
<feature type="compositionally biased region" description="Basic and acidic residues" evidence="3">
    <location>
        <begin position="16"/>
        <end position="26"/>
    </location>
</feature>
<dbReference type="OrthoDB" id="9794429at2"/>
<dbReference type="GO" id="GO:0006777">
    <property type="term" value="P:Mo-molybdopterin cofactor biosynthetic process"/>
    <property type="evidence" value="ECO:0007669"/>
    <property type="project" value="UniProtKB-KW"/>
</dbReference>
<dbReference type="CDD" id="cd00886">
    <property type="entry name" value="MogA_MoaB"/>
    <property type="match status" value="1"/>
</dbReference>
<dbReference type="Gene3D" id="3.40.980.10">
    <property type="entry name" value="MoaB/Mog-like domain"/>
    <property type="match status" value="1"/>
</dbReference>
<evidence type="ECO:0000256" key="3">
    <source>
        <dbReference type="SAM" id="MobiDB-lite"/>
    </source>
</evidence>
<organism evidence="5 6">
    <name type="scientific">Brachybacterium endophyticum</name>
    <dbReference type="NCBI Taxonomy" id="2182385"/>
    <lineage>
        <taxon>Bacteria</taxon>
        <taxon>Bacillati</taxon>
        <taxon>Actinomycetota</taxon>
        <taxon>Actinomycetes</taxon>
        <taxon>Micrococcales</taxon>
        <taxon>Dermabacteraceae</taxon>
        <taxon>Brachybacterium</taxon>
    </lineage>
</organism>
<comment type="pathway">
    <text evidence="1">Cofactor biosynthesis; molybdopterin biosynthesis.</text>
</comment>
<dbReference type="InterPro" id="IPR036425">
    <property type="entry name" value="MoaB/Mog-like_dom_sf"/>
</dbReference>
<evidence type="ECO:0000256" key="2">
    <source>
        <dbReference type="ARBA" id="ARBA00023150"/>
    </source>
</evidence>
<evidence type="ECO:0000313" key="6">
    <source>
        <dbReference type="Proteomes" id="UP000245590"/>
    </source>
</evidence>
<dbReference type="SMART" id="SM00852">
    <property type="entry name" value="MoCF_biosynth"/>
    <property type="match status" value="1"/>
</dbReference>
<protein>
    <submittedName>
        <fullName evidence="5">Molybdenum cofactor biosynthesis protein</fullName>
    </submittedName>
</protein>
<name>A0A2U2RI30_9MICO</name>
<dbReference type="Proteomes" id="UP000245590">
    <property type="component" value="Unassembled WGS sequence"/>
</dbReference>
<dbReference type="SUPFAM" id="SSF53218">
    <property type="entry name" value="Molybdenum cofactor biosynthesis proteins"/>
    <property type="match status" value="1"/>
</dbReference>
<dbReference type="InterPro" id="IPR001453">
    <property type="entry name" value="MoaB/Mog_dom"/>
</dbReference>
<dbReference type="InterPro" id="IPR051920">
    <property type="entry name" value="MPT_Adenylyltrnsfr/MoaC-Rel"/>
</dbReference>
<dbReference type="RefSeq" id="WP_109276455.1">
    <property type="nucleotide sequence ID" value="NZ_QFKX01000005.1"/>
</dbReference>
<feature type="domain" description="MoaB/Mog" evidence="4">
    <location>
        <begin position="9"/>
        <end position="151"/>
    </location>
</feature>
<proteinExistence type="predicted"/>
<feature type="region of interest" description="Disordered" evidence="3">
    <location>
        <begin position="1"/>
        <end position="29"/>
    </location>
</feature>
<keyword evidence="6" id="KW-1185">Reference proteome</keyword>
<gene>
    <name evidence="5" type="ORF">DEO23_13035</name>
</gene>
<keyword evidence="2" id="KW-0501">Molybdenum cofactor biosynthesis</keyword>
<sequence length="161" mass="16609">MEHAERSAAMITVSDRSAEGSREDRSGPIGARLLEQDGWSVTAVVVPDEAQAITTAILTAAERGDALIVTSGGTGLGPRDVTPEATLQLLDREVPGIAERLRAMVADQLPASMLSRGVAGVRGRSLIVNVAGSPGAVQDGMPVILAVASHVADQVRGGDHR</sequence>
<dbReference type="Pfam" id="PF00994">
    <property type="entry name" value="MoCF_biosynth"/>
    <property type="match status" value="1"/>
</dbReference>
<dbReference type="PANTHER" id="PTHR43764">
    <property type="entry name" value="MOLYBDENUM COFACTOR BIOSYNTHESIS"/>
    <property type="match status" value="1"/>
</dbReference>
<evidence type="ECO:0000313" key="5">
    <source>
        <dbReference type="EMBL" id="PWH05491.1"/>
    </source>
</evidence>